<name>A0A484UHP0_9ZZZZ</name>
<organism evidence="2">
    <name type="scientific">plant metagenome</name>
    <dbReference type="NCBI Taxonomy" id="1297885"/>
    <lineage>
        <taxon>unclassified sequences</taxon>
        <taxon>metagenomes</taxon>
        <taxon>organismal metagenomes</taxon>
    </lineage>
</organism>
<gene>
    <name evidence="1" type="ORF">ISE1_2685</name>
    <name evidence="2" type="ORF">ISE2_4435</name>
</gene>
<evidence type="ECO:0000313" key="2">
    <source>
        <dbReference type="EMBL" id="VFR85982.1"/>
    </source>
</evidence>
<accession>A0A484UHP0</accession>
<dbReference type="EMBL" id="CAADIN010000014">
    <property type="protein sequence ID" value="VFR85982.1"/>
    <property type="molecule type" value="Genomic_DNA"/>
</dbReference>
<reference evidence="2" key="1">
    <citation type="submission" date="2019-03" db="EMBL/GenBank/DDBJ databases">
        <authorList>
            <person name="Danneels B."/>
        </authorList>
    </citation>
    <scope>NUCLEOTIDE SEQUENCE</scope>
</reference>
<evidence type="ECO:0000313" key="1">
    <source>
        <dbReference type="EMBL" id="VFR81002.1"/>
    </source>
</evidence>
<dbReference type="EMBL" id="CAADIM010000018">
    <property type="protein sequence ID" value="VFR81002.1"/>
    <property type="molecule type" value="Genomic_DNA"/>
</dbReference>
<proteinExistence type="predicted"/>
<sequence>MLDGQDGFAIRQNIREGKFSALTSHLNLQQEHLRWKSS</sequence>
<dbReference type="AlphaFoldDB" id="A0A484UHP0"/>
<protein>
    <submittedName>
        <fullName evidence="2">Uncharacterized protein</fullName>
    </submittedName>
</protein>